<accession>A0A2S3VLJ9</accession>
<evidence type="ECO:0000313" key="1">
    <source>
        <dbReference type="EMBL" id="POF40801.1"/>
    </source>
</evidence>
<dbReference type="OrthoDB" id="6901085at2"/>
<gene>
    <name evidence="1" type="ORF">B0D71_20250</name>
</gene>
<proteinExistence type="predicted"/>
<keyword evidence="2" id="KW-1185">Reference proteome</keyword>
<name>A0A2S3VLJ9_9PSED</name>
<evidence type="ECO:0000313" key="2">
    <source>
        <dbReference type="Proteomes" id="UP000237440"/>
    </source>
</evidence>
<dbReference type="EMBL" id="MUJK01000006">
    <property type="protein sequence ID" value="POF40801.1"/>
    <property type="molecule type" value="Genomic_DNA"/>
</dbReference>
<organism evidence="1 2">
    <name type="scientific">Pseudomonas laurylsulfativorans</name>
    <dbReference type="NCBI Taxonomy" id="1943631"/>
    <lineage>
        <taxon>Bacteria</taxon>
        <taxon>Pseudomonadati</taxon>
        <taxon>Pseudomonadota</taxon>
        <taxon>Gammaproteobacteria</taxon>
        <taxon>Pseudomonadales</taxon>
        <taxon>Pseudomonadaceae</taxon>
        <taxon>Pseudomonas</taxon>
    </lineage>
</organism>
<protein>
    <submittedName>
        <fullName evidence="1">Uncharacterized protein</fullName>
    </submittedName>
</protein>
<sequence length="72" mass="8074">MSVTYLPLEAWNKHWTLDGPLVRCRLCGSVQDLMDAGAFRHALGCKAWGLQTQYPSRELAALLQQKIQAGLF</sequence>
<dbReference type="Proteomes" id="UP000237440">
    <property type="component" value="Unassembled WGS sequence"/>
</dbReference>
<dbReference type="AlphaFoldDB" id="A0A2S3VLJ9"/>
<comment type="caution">
    <text evidence="1">The sequence shown here is derived from an EMBL/GenBank/DDBJ whole genome shotgun (WGS) entry which is preliminary data.</text>
</comment>
<dbReference type="RefSeq" id="WP_103396388.1">
    <property type="nucleotide sequence ID" value="NZ_MUJK01000006.1"/>
</dbReference>
<reference evidence="2" key="1">
    <citation type="submission" date="2017-02" db="EMBL/GenBank/DDBJ databases">
        <authorList>
            <person name="Furmanczyk E.M."/>
        </authorList>
    </citation>
    <scope>NUCLEOTIDE SEQUENCE [LARGE SCALE GENOMIC DNA]</scope>
    <source>
        <strain evidence="2">AP3_22</strain>
    </source>
</reference>